<dbReference type="EMBL" id="ML994644">
    <property type="protein sequence ID" value="KAF2183196.1"/>
    <property type="molecule type" value="Genomic_DNA"/>
</dbReference>
<dbReference type="PANTHER" id="PTHR35392:SF3">
    <property type="entry name" value="ZN(2)-C6 FUNGAL-TYPE DOMAIN-CONTAINING PROTEIN"/>
    <property type="match status" value="1"/>
</dbReference>
<evidence type="ECO:0000313" key="2">
    <source>
        <dbReference type="EMBL" id="KAF2183196.1"/>
    </source>
</evidence>
<evidence type="ECO:0008006" key="4">
    <source>
        <dbReference type="Google" id="ProtNLM"/>
    </source>
</evidence>
<keyword evidence="1" id="KW-1133">Transmembrane helix</keyword>
<evidence type="ECO:0000256" key="1">
    <source>
        <dbReference type="SAM" id="Phobius"/>
    </source>
</evidence>
<keyword evidence="3" id="KW-1185">Reference proteome</keyword>
<feature type="transmembrane region" description="Helical" evidence="1">
    <location>
        <begin position="355"/>
        <end position="375"/>
    </location>
</feature>
<name>A0A6A6DZW3_9PEZI</name>
<dbReference type="InterPro" id="IPR052973">
    <property type="entry name" value="Fungal_sec-metab_reg_TF"/>
</dbReference>
<accession>A0A6A6DZW3</accession>
<gene>
    <name evidence="2" type="ORF">K469DRAFT_584113</name>
</gene>
<sequence>MNDPRLATFNSRTVQHDSQVAYGPEIPLPSFRHASSDLQILQISGHIEEGHREPVFIEKGSGKKGKRRGPFQDLTQRQETGLTRKLGACLSCSMQRIRCLPDLLNPTGCCRTCIHAARTRMHWLPCLRYKIADSELLDHAVCPRPSWTKRWKKMEVVDIRDWASKDIKTITITQDVGGTSYKLKVRRFKPIEGDSLERKWKTDGVEQSFKCAPYGIADMKEAGRTLAEFAERTLGTAISFYIDETDVLLRSTYSMAYRYSRFAEREEERLLLRSALRLWCASRMESHSDRICGNETLGMEPQDYGPRCANTGIILTPPVFSAQLEVIVVATILQPARREVLRRLRDLIQENQRRSWFAIYLCIFVLLHSCALLTASNNQKARKQGLESRFFQTTVVEALHNGANILLAHFHYCNRGSHPFTMDWKSPDQIARAELDTEQVQFILDTAKEVKKKSPLFREIREKALFEHEYYFLSQLYEFDWKPRHTI</sequence>
<keyword evidence="1" id="KW-0472">Membrane</keyword>
<evidence type="ECO:0000313" key="3">
    <source>
        <dbReference type="Proteomes" id="UP000800200"/>
    </source>
</evidence>
<protein>
    <recommendedName>
        <fullName evidence="4">Zn(2)-C6 fungal-type domain-containing protein</fullName>
    </recommendedName>
</protein>
<dbReference type="OrthoDB" id="3474066at2759"/>
<keyword evidence="1" id="KW-0812">Transmembrane</keyword>
<organism evidence="2 3">
    <name type="scientific">Zopfia rhizophila CBS 207.26</name>
    <dbReference type="NCBI Taxonomy" id="1314779"/>
    <lineage>
        <taxon>Eukaryota</taxon>
        <taxon>Fungi</taxon>
        <taxon>Dikarya</taxon>
        <taxon>Ascomycota</taxon>
        <taxon>Pezizomycotina</taxon>
        <taxon>Dothideomycetes</taxon>
        <taxon>Dothideomycetes incertae sedis</taxon>
        <taxon>Zopfiaceae</taxon>
        <taxon>Zopfia</taxon>
    </lineage>
</organism>
<reference evidence="2" key="1">
    <citation type="journal article" date="2020" name="Stud. Mycol.">
        <title>101 Dothideomycetes genomes: a test case for predicting lifestyles and emergence of pathogens.</title>
        <authorList>
            <person name="Haridas S."/>
            <person name="Albert R."/>
            <person name="Binder M."/>
            <person name="Bloem J."/>
            <person name="Labutti K."/>
            <person name="Salamov A."/>
            <person name="Andreopoulos B."/>
            <person name="Baker S."/>
            <person name="Barry K."/>
            <person name="Bills G."/>
            <person name="Bluhm B."/>
            <person name="Cannon C."/>
            <person name="Castanera R."/>
            <person name="Culley D."/>
            <person name="Daum C."/>
            <person name="Ezra D."/>
            <person name="Gonzalez J."/>
            <person name="Henrissat B."/>
            <person name="Kuo A."/>
            <person name="Liang C."/>
            <person name="Lipzen A."/>
            <person name="Lutzoni F."/>
            <person name="Magnuson J."/>
            <person name="Mondo S."/>
            <person name="Nolan M."/>
            <person name="Ohm R."/>
            <person name="Pangilinan J."/>
            <person name="Park H.-J."/>
            <person name="Ramirez L."/>
            <person name="Alfaro M."/>
            <person name="Sun H."/>
            <person name="Tritt A."/>
            <person name="Yoshinaga Y."/>
            <person name="Zwiers L.-H."/>
            <person name="Turgeon B."/>
            <person name="Goodwin S."/>
            <person name="Spatafora J."/>
            <person name="Crous P."/>
            <person name="Grigoriev I."/>
        </authorList>
    </citation>
    <scope>NUCLEOTIDE SEQUENCE</scope>
    <source>
        <strain evidence="2">CBS 207.26</strain>
    </source>
</reference>
<dbReference type="PANTHER" id="PTHR35392">
    <property type="entry name" value="ZN(II)2CYS6 TRANSCRIPTION FACTOR (EUROFUNG)-RELATED-RELATED"/>
    <property type="match status" value="1"/>
</dbReference>
<proteinExistence type="predicted"/>
<dbReference type="Proteomes" id="UP000800200">
    <property type="component" value="Unassembled WGS sequence"/>
</dbReference>
<dbReference type="AlphaFoldDB" id="A0A6A6DZW3"/>